<feature type="signal peptide" evidence="3">
    <location>
        <begin position="1"/>
        <end position="30"/>
    </location>
</feature>
<sequence length="478" mass="51811">MSYRPGRRWPRPAGLLGLLLLLVLLGVAFADPAPADARPTGAIATTDGQAGHQLATGAGTAADDGHRPPVLAETAGTGSPSRSSWALTGGIVGGLSVILVVGLVRLAEWAGSWWERRAPSTRRERRGRTIQPQEPAVRPSPSWQAAERPAPRHRRPWPKAYRRRLIVGVAAAAVLAGVGSAVALVMAPSSPEDAVEAYFAALADRDADRAKGLVAPGYDGNGASDPFLLDGRVLRHAGYHPPRDVHFEHLDLNDPNAAFNRANGTRVVRVAYTVAGTPYHHQLRLIPYEGGRWEQKWRIADPLLSLEIPTGMGTPVVAGALFRTTHRPVLVFPGAYELTLPAQPFLRMEPVTLFAGRTDRVPLRATLLEPGRAEVERQVREHVDACARRTELQLRDCPYEMSVPQLPASAVTRQVVTYPTVQVEADQFGEQLVVTTAQPGRFELTPHTMPVTTRSYPVDFSVGGRVTLVADTVTFTPR</sequence>
<dbReference type="Proteomes" id="UP000245683">
    <property type="component" value="Unassembled WGS sequence"/>
</dbReference>
<keyword evidence="3" id="KW-0732">Signal</keyword>
<dbReference type="RefSeq" id="WP_109944094.1">
    <property type="nucleotide sequence ID" value="NZ_QGSV01000124.1"/>
</dbReference>
<evidence type="ECO:0000256" key="1">
    <source>
        <dbReference type="SAM" id="MobiDB-lite"/>
    </source>
</evidence>
<feature type="transmembrane region" description="Helical" evidence="2">
    <location>
        <begin position="165"/>
        <end position="187"/>
    </location>
</feature>
<gene>
    <name evidence="4" type="ORF">DLJ46_08445</name>
</gene>
<feature type="transmembrane region" description="Helical" evidence="2">
    <location>
        <begin position="85"/>
        <end position="107"/>
    </location>
</feature>
<accession>A0A317KAM4</accession>
<dbReference type="EMBL" id="QGSV01000124">
    <property type="protein sequence ID" value="PWU49902.1"/>
    <property type="molecule type" value="Genomic_DNA"/>
</dbReference>
<dbReference type="AlphaFoldDB" id="A0A317KAM4"/>
<evidence type="ECO:0000256" key="2">
    <source>
        <dbReference type="SAM" id="Phobius"/>
    </source>
</evidence>
<feature type="region of interest" description="Disordered" evidence="1">
    <location>
        <begin position="54"/>
        <end position="83"/>
    </location>
</feature>
<feature type="region of interest" description="Disordered" evidence="1">
    <location>
        <begin position="118"/>
        <end position="154"/>
    </location>
</feature>
<reference evidence="5" key="1">
    <citation type="submission" date="2018-05" db="EMBL/GenBank/DDBJ databases">
        <title>Micromonospora globispora sp. nov. and Micromonospora rugosa sp. nov., isolated from marine sediment.</title>
        <authorList>
            <person name="Carro L."/>
            <person name="Aysel V."/>
            <person name="Cetin D."/>
            <person name="Igual J.M."/>
            <person name="Klenk H.-P."/>
            <person name="Trujillo M.E."/>
            <person name="Sahin N."/>
        </authorList>
    </citation>
    <scope>NUCLEOTIDE SEQUENCE [LARGE SCALE GENOMIC DNA]</scope>
    <source>
        <strain evidence="5">S2904</strain>
    </source>
</reference>
<keyword evidence="2" id="KW-0472">Membrane</keyword>
<keyword evidence="5" id="KW-1185">Reference proteome</keyword>
<feature type="chain" id="PRO_5016400146" evidence="3">
    <location>
        <begin position="31"/>
        <end position="478"/>
    </location>
</feature>
<comment type="caution">
    <text evidence="4">The sequence shown here is derived from an EMBL/GenBank/DDBJ whole genome shotgun (WGS) entry which is preliminary data.</text>
</comment>
<evidence type="ECO:0000313" key="5">
    <source>
        <dbReference type="Proteomes" id="UP000245683"/>
    </source>
</evidence>
<evidence type="ECO:0000313" key="4">
    <source>
        <dbReference type="EMBL" id="PWU49902.1"/>
    </source>
</evidence>
<keyword evidence="2" id="KW-1133">Transmembrane helix</keyword>
<proteinExistence type="predicted"/>
<keyword evidence="2" id="KW-0812">Transmembrane</keyword>
<name>A0A317KAM4_9ACTN</name>
<evidence type="ECO:0000256" key="3">
    <source>
        <dbReference type="SAM" id="SignalP"/>
    </source>
</evidence>
<organism evidence="4 5">
    <name type="scientific">Micromonospora globispora</name>
    <dbReference type="NCBI Taxonomy" id="1450148"/>
    <lineage>
        <taxon>Bacteria</taxon>
        <taxon>Bacillati</taxon>
        <taxon>Actinomycetota</taxon>
        <taxon>Actinomycetes</taxon>
        <taxon>Micromonosporales</taxon>
        <taxon>Micromonosporaceae</taxon>
        <taxon>Micromonospora</taxon>
    </lineage>
</organism>
<protein>
    <submittedName>
        <fullName evidence="4">Uncharacterized protein</fullName>
    </submittedName>
</protein>
<dbReference type="OrthoDB" id="3358031at2"/>